<dbReference type="Pfam" id="PF08863">
    <property type="entry name" value="YolD"/>
    <property type="match status" value="1"/>
</dbReference>
<sequence>MFVYTKNGGVRCMVNDRGSIKWTSLMLPEHVQILKNLDQEDKKIQKPILDEQEFEIINQRLIEAATQGNHIELSVYENGVINRYTGLVRINKERQQICIADSIFNFNNIISVN</sequence>
<dbReference type="Proteomes" id="UP000469125">
    <property type="component" value="Unassembled WGS sequence"/>
</dbReference>
<dbReference type="InterPro" id="IPR014962">
    <property type="entry name" value="YolD"/>
</dbReference>
<dbReference type="PANTHER" id="PTHR40051:SF1">
    <property type="entry name" value="YOLD-LIKE FAMILY PROTEIN"/>
    <property type="match status" value="1"/>
</dbReference>
<gene>
    <name evidence="1" type="ORF">GMD78_02760</name>
</gene>
<proteinExistence type="predicted"/>
<evidence type="ECO:0000313" key="1">
    <source>
        <dbReference type="EMBL" id="MUK87323.1"/>
    </source>
</evidence>
<comment type="caution">
    <text evidence="1">The sequence shown here is derived from an EMBL/GenBank/DDBJ whole genome shotgun (WGS) entry which is preliminary data.</text>
</comment>
<organism evidence="1 2">
    <name type="scientific">Ornithinibacillus caprae</name>
    <dbReference type="NCBI Taxonomy" id="2678566"/>
    <lineage>
        <taxon>Bacteria</taxon>
        <taxon>Bacillati</taxon>
        <taxon>Bacillota</taxon>
        <taxon>Bacilli</taxon>
        <taxon>Bacillales</taxon>
        <taxon>Bacillaceae</taxon>
        <taxon>Ornithinibacillus</taxon>
    </lineage>
</organism>
<evidence type="ECO:0000313" key="2">
    <source>
        <dbReference type="Proteomes" id="UP000469125"/>
    </source>
</evidence>
<accession>A0A6N8FCQ6</accession>
<reference evidence="1 2" key="1">
    <citation type="submission" date="2019-11" db="EMBL/GenBank/DDBJ databases">
        <authorList>
            <person name="Li X."/>
        </authorList>
    </citation>
    <scope>NUCLEOTIDE SEQUENCE [LARGE SCALE GENOMIC DNA]</scope>
    <source>
        <strain evidence="1 2">L9</strain>
    </source>
</reference>
<dbReference type="AlphaFoldDB" id="A0A6N8FCQ6"/>
<name>A0A6N8FCQ6_9BACI</name>
<protein>
    <submittedName>
        <fullName evidence="1">YolD-like family protein</fullName>
    </submittedName>
</protein>
<dbReference type="PANTHER" id="PTHR40051">
    <property type="entry name" value="IG HYPOTHETICAL 15966"/>
    <property type="match status" value="1"/>
</dbReference>
<keyword evidence="2" id="KW-1185">Reference proteome</keyword>
<dbReference type="EMBL" id="WOCA01000001">
    <property type="protein sequence ID" value="MUK87323.1"/>
    <property type="molecule type" value="Genomic_DNA"/>
</dbReference>